<dbReference type="GO" id="GO:0035721">
    <property type="term" value="P:intraciliary retrograde transport"/>
    <property type="evidence" value="ECO:0000318"/>
    <property type="project" value="GO_Central"/>
</dbReference>
<keyword evidence="5" id="KW-0966">Cell projection</keyword>
<dbReference type="GO" id="GO:1905798">
    <property type="term" value="P:positive regulation of intraciliary anterograde transport"/>
    <property type="evidence" value="ECO:0007669"/>
    <property type="project" value="EnsemblMetazoa"/>
</dbReference>
<accession>A0A8R1U6Y6</accession>
<proteinExistence type="predicted"/>
<dbReference type="InterPro" id="IPR056155">
    <property type="entry name" value="Beta-prop_IFT140_2nd"/>
</dbReference>
<keyword evidence="3" id="KW-0677">Repeat</keyword>
<dbReference type="FunFam" id="1.25.40.470:FF:000028">
    <property type="entry name" value="Intraflagellar transport protein 140-like protein"/>
    <property type="match status" value="1"/>
</dbReference>
<dbReference type="InterPro" id="IPR032801">
    <property type="entry name" value="PXL2A/B/C"/>
</dbReference>
<dbReference type="GO" id="GO:0008340">
    <property type="term" value="P:determination of adult lifespan"/>
    <property type="evidence" value="ECO:0007669"/>
    <property type="project" value="EnsemblMetazoa"/>
</dbReference>
<dbReference type="GO" id="GO:0036064">
    <property type="term" value="C:ciliary basal body"/>
    <property type="evidence" value="ECO:0000318"/>
    <property type="project" value="GO_Central"/>
</dbReference>
<dbReference type="EnsemblMetazoa" id="PPA09130.1">
    <property type="protein sequence ID" value="PPA09130.1"/>
    <property type="gene ID" value="WBGene00098684"/>
</dbReference>
<dbReference type="GO" id="GO:0009408">
    <property type="term" value="P:response to heat"/>
    <property type="evidence" value="ECO:0007669"/>
    <property type="project" value="EnsemblMetazoa"/>
</dbReference>
<sequence length="1573" mass="175775">MSIIWTGLVGAATAFSGAVIYANLPTRWTIGHVIPTVAHLRASKLIKIDKEDSIDKSQIIAGSDFLAKPSMVMAVRRPGCILCRREAAHLSELKGLFDQAGVRLVAVTYQSKGVDEFKSYFKGDIYLDTERTFYGPNERWIPMWMGFLRPGVWTSVSASKKEGLVGNLEGEGRLLGGVFFVDGDDMVWSHMEKEWGDKADVEEARRAIQKYIMSHPEGDLNDEVHYEILAWSNVSPVLALSSTLIHQGRPQGQLQFLSYSNNNIGNDDREMISSTTTITHMSWAPATEWLAMTWSDGRVSVSNMAEAYDVEVFAPISSLAWSRDSKCFCCIDNRGEIRLYSRERKKWARKSTAKVEEGAMCAVGLTVSNRDDASSPLFAIGGAKSRLYFIDASASINKVKLTGKIDNIKLDLSDGLLLICNGEKEIRVWNLRTDENSSLPMGGTTFKTGDVPCCISAKPGVICAGTSGGKMITWRKRKQNDGTFDWTPQTPDTMGERIVSLAWSPFIGTLALNADRELIVFHENDTVAHFRNKVAAIQNTPSSFNLINSEKGGFHELRLQFQVKGIFLADKQLVVWSSETIAVMDVQSSLVAHPSTSFHCSAKDVALVQQTVITLENDKVNMRTLQGTVKQQITVPEMEGDPFAIHVNRTWLVLATTNNFLRVYDLSKREARQQYLAKGIDLEDDCVLAEVRINVTGTRVAATFGKPNRPDGLIVWDAESDSLSSFSFKTGLTEEQQLEEEAERATSTGLRPVTAAARRIERDRSRFCLPSHKTGALQWDEVDPRFLVVEARPENTEGGDSYVMTALATSEFGLLPHALQIVSLNTSRFIGVSVPNVYFIKNKEIEEEDGRSDRIVAKLLIVRTLQEFAGIEDSDSSSRDAMLNFCLFLTLGRIDDAFKAIKFIRSEKVWQQMASMSVKARRLDVATVCLGHMGEARAAAALRRAAARGDTEKERCALLALYLGMLDEAESLYIHCRRWDMVVKMFVARLKWTEALKLASQHTRIDEKRLYHQYAKFLEEKGDINGAIENYERAGTHVREVTRMLCRDYSRDLEAYVRKKREPELQKWWASWLEITGNIDGALNFYAVAEDIPSIVRILLHHDRLEEAIAKAEESNNPAAFLIVARNCEGIGRVEDAVNLYSKANAISSAIRLAQENNMVDKLATLCLMAGPREMANGAAFYEDIAGHAQTAVMLYHKAGMIGRALDVAYRTEQYNAMDMVTMELTPQSDKTTLERAGEFFLKNQNYEKAAELLAMAQKKLVQNTLGQKTEKFLQLPEAIRLCDERNVRMTEKLTNLLTPTKESYPDLPTRKRILCSVGELCVAQGAYQAAAKKFAQAGAMVEAISALIRSSDTSRIMAFASIARNKEVYIMAANYLQTTNWREDVELCKSIENFYNKAQAYDHLSGFYMSCAQMELDEVGALPQAIHALEEAEKVAAKSKEPATLINVRAFQSECTRMLKILRSFEIDPADALRQLRGAQVGPNLNLPETIAVMVKALAHDSKWKNAWSCIEELIKRCAGSKPTQFVPRIFLDQIADEVGQKRLDLGGNEGDSDDGELEEVDFSHQMKRQGI</sequence>
<dbReference type="InterPro" id="IPR056156">
    <property type="entry name" value="TPR_IF140_C"/>
</dbReference>
<dbReference type="InterPro" id="IPR056168">
    <property type="entry name" value="TPR_IF140/IFT172/WDR19"/>
</dbReference>
<reference evidence="10" key="2">
    <citation type="submission" date="2022-06" db="UniProtKB">
        <authorList>
            <consortium name="EnsemblMetazoa"/>
        </authorList>
    </citation>
    <scope>IDENTIFICATION</scope>
    <source>
        <strain evidence="10">PS312</strain>
    </source>
</reference>
<dbReference type="GO" id="GO:0060271">
    <property type="term" value="P:cilium assembly"/>
    <property type="evidence" value="ECO:0007669"/>
    <property type="project" value="EnsemblMetazoa"/>
</dbReference>
<evidence type="ECO:0000256" key="3">
    <source>
        <dbReference type="ARBA" id="ARBA00022737"/>
    </source>
</evidence>
<keyword evidence="11" id="KW-1185">Reference proteome</keyword>
<gene>
    <name evidence="10" type="primary">WBGene00098684</name>
</gene>
<dbReference type="Proteomes" id="UP000005239">
    <property type="component" value="Unassembled WGS sequence"/>
</dbReference>
<dbReference type="PANTHER" id="PTHR15722">
    <property type="entry name" value="IFT140/172-RELATED"/>
    <property type="match status" value="1"/>
</dbReference>
<dbReference type="InterPro" id="IPR016024">
    <property type="entry name" value="ARM-type_fold"/>
</dbReference>
<accession>A0A2A6B9K0</accession>
<dbReference type="GO" id="GO:0006979">
    <property type="term" value="P:response to oxidative stress"/>
    <property type="evidence" value="ECO:0007669"/>
    <property type="project" value="EnsemblMetazoa"/>
</dbReference>
<dbReference type="Pfam" id="PF13911">
    <property type="entry name" value="AhpC-TSA_2"/>
    <property type="match status" value="1"/>
</dbReference>
<dbReference type="GO" id="GO:0043053">
    <property type="term" value="P:dauer entry"/>
    <property type="evidence" value="ECO:0007669"/>
    <property type="project" value="EnsemblMetazoa"/>
</dbReference>
<dbReference type="GO" id="GO:0006972">
    <property type="term" value="P:hyperosmotic response"/>
    <property type="evidence" value="ECO:0007669"/>
    <property type="project" value="EnsemblMetazoa"/>
</dbReference>
<keyword evidence="4" id="KW-0969">Cilium</keyword>
<feature type="domain" description="IF140 C-terminal TPR" evidence="8">
    <location>
        <begin position="1403"/>
        <end position="1515"/>
    </location>
</feature>
<dbReference type="Pfam" id="PF24762">
    <property type="entry name" value="TPR_IF140-IFT172"/>
    <property type="match status" value="1"/>
</dbReference>
<dbReference type="Gene3D" id="3.40.30.10">
    <property type="entry name" value="Glutaredoxin"/>
    <property type="match status" value="1"/>
</dbReference>
<evidence type="ECO:0000313" key="10">
    <source>
        <dbReference type="EnsemblMetazoa" id="PPA09130.1"/>
    </source>
</evidence>
<evidence type="ECO:0000256" key="1">
    <source>
        <dbReference type="ARBA" id="ARBA00004138"/>
    </source>
</evidence>
<dbReference type="Pfam" id="PF24760">
    <property type="entry name" value="TPR_IF140_C"/>
    <property type="match status" value="1"/>
</dbReference>
<dbReference type="CDD" id="cd02970">
    <property type="entry name" value="PRX_like2"/>
    <property type="match status" value="1"/>
</dbReference>
<dbReference type="SUPFAM" id="SSF50978">
    <property type="entry name" value="WD40 repeat-like"/>
    <property type="match status" value="1"/>
</dbReference>
<dbReference type="GO" id="GO:0030991">
    <property type="term" value="C:intraciliary transport particle A"/>
    <property type="evidence" value="ECO:0000318"/>
    <property type="project" value="GO_Central"/>
</dbReference>
<dbReference type="Gene3D" id="1.25.40.470">
    <property type="match status" value="2"/>
</dbReference>
<dbReference type="PANTHER" id="PTHR15722:SF7">
    <property type="entry name" value="INTRAFLAGELLAR TRANSPORT PROTEIN 140 HOMOLOG"/>
    <property type="match status" value="1"/>
</dbReference>
<dbReference type="SUPFAM" id="SSF52833">
    <property type="entry name" value="Thioredoxin-like"/>
    <property type="match status" value="1"/>
</dbReference>
<dbReference type="InterPro" id="IPR015943">
    <property type="entry name" value="WD40/YVTN_repeat-like_dom_sf"/>
</dbReference>
<evidence type="ECO:0000259" key="8">
    <source>
        <dbReference type="Pfam" id="PF24760"/>
    </source>
</evidence>
<dbReference type="InterPro" id="IPR036249">
    <property type="entry name" value="Thioredoxin-like_sf"/>
</dbReference>
<protein>
    <submittedName>
        <fullName evidence="10">Che-11</fullName>
    </submittedName>
</protein>
<organism evidence="10 11">
    <name type="scientific">Pristionchus pacificus</name>
    <name type="common">Parasitic nematode worm</name>
    <dbReference type="NCBI Taxonomy" id="54126"/>
    <lineage>
        <taxon>Eukaryota</taxon>
        <taxon>Metazoa</taxon>
        <taxon>Ecdysozoa</taxon>
        <taxon>Nematoda</taxon>
        <taxon>Chromadorea</taxon>
        <taxon>Rhabditida</taxon>
        <taxon>Rhabditina</taxon>
        <taxon>Diplogasteromorpha</taxon>
        <taxon>Diplogasteroidea</taxon>
        <taxon>Neodiplogasteridae</taxon>
        <taxon>Pristionchus</taxon>
    </lineage>
</organism>
<name>A0A2A6B9K0_PRIPA</name>
<dbReference type="InterPro" id="IPR056154">
    <property type="entry name" value="Beta-prop_IFT140_1st"/>
</dbReference>
<evidence type="ECO:0000256" key="2">
    <source>
        <dbReference type="ARBA" id="ARBA00022574"/>
    </source>
</evidence>
<evidence type="ECO:0000256" key="4">
    <source>
        <dbReference type="ARBA" id="ARBA00023069"/>
    </source>
</evidence>
<evidence type="ECO:0000313" key="11">
    <source>
        <dbReference type="Proteomes" id="UP000005239"/>
    </source>
</evidence>
<reference evidence="11" key="1">
    <citation type="journal article" date="2008" name="Nat. Genet.">
        <title>The Pristionchus pacificus genome provides a unique perspective on nematode lifestyle and parasitism.</title>
        <authorList>
            <person name="Dieterich C."/>
            <person name="Clifton S.W."/>
            <person name="Schuster L.N."/>
            <person name="Chinwalla A."/>
            <person name="Delehaunty K."/>
            <person name="Dinkelacker I."/>
            <person name="Fulton L."/>
            <person name="Fulton R."/>
            <person name="Godfrey J."/>
            <person name="Minx P."/>
            <person name="Mitreva M."/>
            <person name="Roeseler W."/>
            <person name="Tian H."/>
            <person name="Witte H."/>
            <person name="Yang S.P."/>
            <person name="Wilson R.K."/>
            <person name="Sommer R.J."/>
        </authorList>
    </citation>
    <scope>NUCLEOTIDE SEQUENCE [LARGE SCALE GENOMIC DNA]</scope>
    <source>
        <strain evidence="11">PS312</strain>
    </source>
</reference>
<dbReference type="InterPro" id="IPR036322">
    <property type="entry name" value="WD40_repeat_dom_sf"/>
</dbReference>
<dbReference type="Gene3D" id="2.130.10.10">
    <property type="entry name" value="YVTN repeat-like/Quinoprotein amine dehydrogenase"/>
    <property type="match status" value="1"/>
</dbReference>
<evidence type="ECO:0000259" key="6">
    <source>
        <dbReference type="Pfam" id="PF23383"/>
    </source>
</evidence>
<evidence type="ECO:0000256" key="5">
    <source>
        <dbReference type="ARBA" id="ARBA00023273"/>
    </source>
</evidence>
<dbReference type="SUPFAM" id="SSF48371">
    <property type="entry name" value="ARM repeat"/>
    <property type="match status" value="1"/>
</dbReference>
<evidence type="ECO:0000259" key="9">
    <source>
        <dbReference type="Pfam" id="PF24762"/>
    </source>
</evidence>
<feature type="domain" description="IFT140 first beta-propeller" evidence="6">
    <location>
        <begin position="395"/>
        <end position="523"/>
    </location>
</feature>
<keyword evidence="2" id="KW-0853">WD repeat</keyword>
<dbReference type="Pfam" id="PF23383">
    <property type="entry name" value="Beta-prop_IFT140_1st"/>
    <property type="match status" value="1"/>
</dbReference>
<feature type="domain" description="IFT140 second beta-propeller" evidence="7">
    <location>
        <begin position="533"/>
        <end position="841"/>
    </location>
</feature>
<feature type="domain" description="IF140/IFT172/WDR19 TPR" evidence="9">
    <location>
        <begin position="892"/>
        <end position="1395"/>
    </location>
</feature>
<dbReference type="GO" id="GO:0097730">
    <property type="term" value="C:non-motile cilium"/>
    <property type="evidence" value="ECO:0007669"/>
    <property type="project" value="EnsemblMetazoa"/>
</dbReference>
<comment type="subcellular location">
    <subcellularLocation>
        <location evidence="1">Cell projection</location>
        <location evidence="1">Cilium</location>
    </subcellularLocation>
</comment>
<dbReference type="Pfam" id="PF23385">
    <property type="entry name" value="Beta-prop_IFT140_2nd"/>
    <property type="match status" value="1"/>
</dbReference>
<dbReference type="GO" id="GO:1905801">
    <property type="term" value="P:positive regulation of intraciliary retrograde transport"/>
    <property type="evidence" value="ECO:0007669"/>
    <property type="project" value="EnsemblMetazoa"/>
</dbReference>
<evidence type="ECO:0000259" key="7">
    <source>
        <dbReference type="Pfam" id="PF23385"/>
    </source>
</evidence>
<dbReference type="GO" id="GO:0005930">
    <property type="term" value="C:axoneme"/>
    <property type="evidence" value="ECO:0000318"/>
    <property type="project" value="GO_Central"/>
</dbReference>